<evidence type="ECO:0000313" key="3">
    <source>
        <dbReference type="EMBL" id="OMO51526.1"/>
    </source>
</evidence>
<gene>
    <name evidence="3" type="ORF">COLO4_37635</name>
</gene>
<dbReference type="AlphaFoldDB" id="A0A1R3G0C5"/>
<dbReference type="InterPro" id="IPR025476">
    <property type="entry name" value="Helitron_helicase-like"/>
</dbReference>
<comment type="caution">
    <text evidence="3">The sequence shown here is derived from an EMBL/GenBank/DDBJ whole genome shotgun (WGS) entry which is preliminary data.</text>
</comment>
<dbReference type="Pfam" id="PF14214">
    <property type="entry name" value="Helitron_like_N"/>
    <property type="match status" value="1"/>
</dbReference>
<accession>A0A1R3G0C5</accession>
<protein>
    <recommendedName>
        <fullName evidence="2">Helitron helicase-like domain-containing protein</fullName>
    </recommendedName>
</protein>
<dbReference type="PANTHER" id="PTHR45786">
    <property type="entry name" value="DNA BINDING PROTEIN-LIKE"/>
    <property type="match status" value="1"/>
</dbReference>
<dbReference type="EMBL" id="AWUE01024132">
    <property type="protein sequence ID" value="OMO51526.1"/>
    <property type="molecule type" value="Genomic_DNA"/>
</dbReference>
<reference evidence="4" key="1">
    <citation type="submission" date="2013-09" db="EMBL/GenBank/DDBJ databases">
        <title>Corchorus olitorius genome sequencing.</title>
        <authorList>
            <person name="Alam M."/>
            <person name="Haque M.S."/>
            <person name="Islam M.S."/>
            <person name="Emdad E.M."/>
            <person name="Islam M.M."/>
            <person name="Ahmed B."/>
            <person name="Halim A."/>
            <person name="Hossen Q.M.M."/>
            <person name="Hossain M.Z."/>
            <person name="Ahmed R."/>
            <person name="Khan M.M."/>
            <person name="Islam R."/>
            <person name="Rashid M.M."/>
            <person name="Khan S.A."/>
            <person name="Rahman M.S."/>
            <person name="Alam M."/>
            <person name="Yahiya A.S."/>
            <person name="Khan M.S."/>
            <person name="Azam M.S."/>
            <person name="Haque T."/>
            <person name="Lashkar M.Z.H."/>
            <person name="Akhand A.I."/>
            <person name="Morshed G."/>
            <person name="Roy S."/>
            <person name="Uddin K.S."/>
            <person name="Rabeya T."/>
            <person name="Hossain A.S."/>
            <person name="Chowdhury A."/>
            <person name="Snigdha A.R."/>
            <person name="Mortoza M.S."/>
            <person name="Matin S.A."/>
            <person name="Hoque S.M.E."/>
            <person name="Islam M.K."/>
            <person name="Roy D.K."/>
            <person name="Haider R."/>
            <person name="Moosa M.M."/>
            <person name="Elias S.M."/>
            <person name="Hasan A.M."/>
            <person name="Jahan S."/>
            <person name="Shafiuddin M."/>
            <person name="Mahmood N."/>
            <person name="Shommy N.S."/>
        </authorList>
    </citation>
    <scope>NUCLEOTIDE SEQUENCE [LARGE SCALE GENOMIC DNA]</scope>
    <source>
        <strain evidence="4">cv. O-4</strain>
    </source>
</reference>
<keyword evidence="4" id="KW-1185">Reference proteome</keyword>
<dbReference type="OrthoDB" id="1706095at2759"/>
<evidence type="ECO:0000256" key="1">
    <source>
        <dbReference type="SAM" id="MobiDB-lite"/>
    </source>
</evidence>
<evidence type="ECO:0000313" key="4">
    <source>
        <dbReference type="Proteomes" id="UP000187203"/>
    </source>
</evidence>
<sequence>MQNQTTDGLFIQTPTLIFPVNDDLIKRELTHAFHRMERRNYLTRKRYTSPTESGNKCCKRMKTSPKELSKSPKKNLCEPSVQIPIVTRAEASENRKRRKLYIDAKKETKKAQDFSKCANMIFLHSTVGPDGELITLSMLGTWSNEVHAMIDSHFSSSNDWLFTYDSGASCNNNNSYASLHVSTQHLFNHVSDSGKFYYSRTDPNLYGDLSERTDALTSAVVEENNNINASNDYEGGSRSRTFRENIRVYNSLFQFTLLGAKVDTSLNSKPGPFVFTVNGLTFHSIGSLLPVEGQPPRFAQLYVYDTDKEVENRINSLFQDGEADNVDPEIICGLIDMLNQHNEIAKVFRTTKDHLSELSAVNMKIRLIPGKAHGEKVYAAPTGSEVAGLIVGDIGDADEDRDIIIKHKSQGLQRISTIHPLYMSLQYPLLFPYGQDEFRVGIKYTESSTKDSPKRNSITMREYYAYQIQQRDVEFTNVRDALDRGDVDGSNIGKRIILPASYTRGPRYMFQNYLDAMAICRVYGYPTLFLTFTTNPKWDEIHEALKLIPGQRPEDRPDLVSRVFRLKLRELMKDLVERVERSFFGCVIAASDIDQIISAELPDPSIDPIGYEAVSTLMMHGPCGVANREAPCMTNGSCNKYFPKSFQPTTIVDESGFAVYRRRDTGITCKKGGIELDNRFVVPHNVDLTVQHNAHINVEICSPTAAIKYLFKYLHKGPDRAKISLEQLQKDGVSRQQTQDTDDAARTIDEIKQYLDCRYVAAHEACWRIFEFDIHFKEPSVQRLLIHLPDQHTVYFHDNQSLRKLLARPDIEKTMFTEWFETNKKFPEARKLLYADFPTEWVWLKTDFVWKNREQGRAIGRITTVPPQSGELYYLRLLLNVVRGARSYEELRTVNAVLYPTFQRACEVLGLLGDDKEWQEALTQTSHWATSPQLRQFFVLILIFCDVANPAELFEKNLRLFGDDIVYRFRQAYGSRNYKISDPDLRSYVLVTLEDLLLKHGSCLAEKKLPQPKSCDRRILDDRLIHEELNYDCDKLKEEHLDMVTKLNDEQRVIYYDVMELVLHNSCIVWYSIPFDARRNNCSLAVQDTD</sequence>
<evidence type="ECO:0000259" key="2">
    <source>
        <dbReference type="Pfam" id="PF14214"/>
    </source>
</evidence>
<dbReference type="Proteomes" id="UP000187203">
    <property type="component" value="Unassembled WGS sequence"/>
</dbReference>
<feature type="domain" description="Helitron helicase-like" evidence="2">
    <location>
        <begin position="465"/>
        <end position="589"/>
    </location>
</feature>
<dbReference type="PANTHER" id="PTHR45786:SF74">
    <property type="entry name" value="ATP-DEPENDENT DNA HELICASE"/>
    <property type="match status" value="1"/>
</dbReference>
<dbReference type="STRING" id="93759.A0A1R3G0C5"/>
<name>A0A1R3G0C5_9ROSI</name>
<organism evidence="3 4">
    <name type="scientific">Corchorus olitorius</name>
    <dbReference type="NCBI Taxonomy" id="93759"/>
    <lineage>
        <taxon>Eukaryota</taxon>
        <taxon>Viridiplantae</taxon>
        <taxon>Streptophyta</taxon>
        <taxon>Embryophyta</taxon>
        <taxon>Tracheophyta</taxon>
        <taxon>Spermatophyta</taxon>
        <taxon>Magnoliopsida</taxon>
        <taxon>eudicotyledons</taxon>
        <taxon>Gunneridae</taxon>
        <taxon>Pentapetalae</taxon>
        <taxon>rosids</taxon>
        <taxon>malvids</taxon>
        <taxon>Malvales</taxon>
        <taxon>Malvaceae</taxon>
        <taxon>Grewioideae</taxon>
        <taxon>Apeibeae</taxon>
        <taxon>Corchorus</taxon>
    </lineage>
</organism>
<feature type="region of interest" description="Disordered" evidence="1">
    <location>
        <begin position="49"/>
        <end position="74"/>
    </location>
</feature>
<proteinExistence type="predicted"/>